<evidence type="ECO:0000256" key="1">
    <source>
        <dbReference type="PROSITE-ProRule" id="PRU00047"/>
    </source>
</evidence>
<accession>A0A4W3IJP8</accession>
<feature type="domain" description="CCHC-type" evidence="3">
    <location>
        <begin position="65"/>
        <end position="79"/>
    </location>
</feature>
<sequence length="147" mass="16234">ESKGSYIRLGLRGDWGKDGCTGEVRGMLLTLSVRRDPLYYPEQPQACLRYGQVGHYVAACTQTVCWNCKRFGHLTKDCPMGKRRSKAAGDGGKTGHRTRRAATGKEVKRTAIGGGGHAAHGGKVSTWAGEYGIIFGQYLFRERHRFE</sequence>
<organism evidence="4 5">
    <name type="scientific">Callorhinchus milii</name>
    <name type="common">Ghost shark</name>
    <dbReference type="NCBI Taxonomy" id="7868"/>
    <lineage>
        <taxon>Eukaryota</taxon>
        <taxon>Metazoa</taxon>
        <taxon>Chordata</taxon>
        <taxon>Craniata</taxon>
        <taxon>Vertebrata</taxon>
        <taxon>Chondrichthyes</taxon>
        <taxon>Holocephali</taxon>
        <taxon>Chimaeriformes</taxon>
        <taxon>Callorhinchidae</taxon>
        <taxon>Callorhinchus</taxon>
    </lineage>
</organism>
<reference evidence="4" key="4">
    <citation type="submission" date="2025-08" db="UniProtKB">
        <authorList>
            <consortium name="Ensembl"/>
        </authorList>
    </citation>
    <scope>IDENTIFICATION</scope>
</reference>
<name>A0A4W3IJP8_CALMI</name>
<keyword evidence="5" id="KW-1185">Reference proteome</keyword>
<dbReference type="InParanoid" id="A0A4W3IJP8"/>
<keyword evidence="1" id="KW-0863">Zinc-finger</keyword>
<dbReference type="GeneTree" id="ENSGT00970000198117"/>
<dbReference type="InterPro" id="IPR001878">
    <property type="entry name" value="Znf_CCHC"/>
</dbReference>
<dbReference type="Gene3D" id="4.10.60.10">
    <property type="entry name" value="Zinc finger, CCHC-type"/>
    <property type="match status" value="1"/>
</dbReference>
<dbReference type="SMART" id="SM00343">
    <property type="entry name" value="ZnF_C2HC"/>
    <property type="match status" value="2"/>
</dbReference>
<dbReference type="SUPFAM" id="SSF57756">
    <property type="entry name" value="Retrovirus zinc finger-like domains"/>
    <property type="match status" value="1"/>
</dbReference>
<reference evidence="4" key="5">
    <citation type="submission" date="2025-09" db="UniProtKB">
        <authorList>
            <consortium name="Ensembl"/>
        </authorList>
    </citation>
    <scope>IDENTIFICATION</scope>
</reference>
<proteinExistence type="predicted"/>
<feature type="region of interest" description="Disordered" evidence="2">
    <location>
        <begin position="82"/>
        <end position="104"/>
    </location>
</feature>
<dbReference type="InterPro" id="IPR036875">
    <property type="entry name" value="Znf_CCHC_sf"/>
</dbReference>
<dbReference type="PROSITE" id="PS50158">
    <property type="entry name" value="ZF_CCHC"/>
    <property type="match status" value="1"/>
</dbReference>
<dbReference type="Ensembl" id="ENSCMIT00000031001.1">
    <property type="protein sequence ID" value="ENSCMIP00000030534.1"/>
    <property type="gene ID" value="ENSCMIG00000013122.1"/>
</dbReference>
<dbReference type="Proteomes" id="UP000314986">
    <property type="component" value="Unassembled WGS sequence"/>
</dbReference>
<reference evidence="5" key="2">
    <citation type="journal article" date="2007" name="PLoS Biol.">
        <title>Survey sequencing and comparative analysis of the elephant shark (Callorhinchus milii) genome.</title>
        <authorList>
            <person name="Venkatesh B."/>
            <person name="Kirkness E.F."/>
            <person name="Loh Y.H."/>
            <person name="Halpern A.L."/>
            <person name="Lee A.P."/>
            <person name="Johnson J."/>
            <person name="Dandona N."/>
            <person name="Viswanathan L.D."/>
            <person name="Tay A."/>
            <person name="Venter J.C."/>
            <person name="Strausberg R.L."/>
            <person name="Brenner S."/>
        </authorList>
    </citation>
    <scope>NUCLEOTIDE SEQUENCE [LARGE SCALE GENOMIC DNA]</scope>
</reference>
<protein>
    <recommendedName>
        <fullName evidence="3">CCHC-type domain-containing protein</fullName>
    </recommendedName>
</protein>
<dbReference type="GO" id="GO:0008270">
    <property type="term" value="F:zinc ion binding"/>
    <property type="evidence" value="ECO:0007669"/>
    <property type="project" value="UniProtKB-KW"/>
</dbReference>
<dbReference type="Pfam" id="PF00098">
    <property type="entry name" value="zf-CCHC"/>
    <property type="match status" value="1"/>
</dbReference>
<evidence type="ECO:0000259" key="3">
    <source>
        <dbReference type="PROSITE" id="PS50158"/>
    </source>
</evidence>
<evidence type="ECO:0000313" key="4">
    <source>
        <dbReference type="Ensembl" id="ENSCMIP00000030534.1"/>
    </source>
</evidence>
<dbReference type="AlphaFoldDB" id="A0A4W3IJP8"/>
<reference evidence="5" key="1">
    <citation type="journal article" date="2006" name="Science">
        <title>Ancient noncoding elements conserved in the human genome.</title>
        <authorList>
            <person name="Venkatesh B."/>
            <person name="Kirkness E.F."/>
            <person name="Loh Y.H."/>
            <person name="Halpern A.L."/>
            <person name="Lee A.P."/>
            <person name="Johnson J."/>
            <person name="Dandona N."/>
            <person name="Viswanathan L.D."/>
            <person name="Tay A."/>
            <person name="Venter J.C."/>
            <person name="Strausberg R.L."/>
            <person name="Brenner S."/>
        </authorList>
    </citation>
    <scope>NUCLEOTIDE SEQUENCE [LARGE SCALE GENOMIC DNA]</scope>
</reference>
<reference evidence="5" key="3">
    <citation type="journal article" date="2014" name="Nature">
        <title>Elephant shark genome provides unique insights into gnathostome evolution.</title>
        <authorList>
            <consortium name="International Elephant Shark Genome Sequencing Consortium"/>
            <person name="Venkatesh B."/>
            <person name="Lee A.P."/>
            <person name="Ravi V."/>
            <person name="Maurya A.K."/>
            <person name="Lian M.M."/>
            <person name="Swann J.B."/>
            <person name="Ohta Y."/>
            <person name="Flajnik M.F."/>
            <person name="Sutoh Y."/>
            <person name="Kasahara M."/>
            <person name="Hoon S."/>
            <person name="Gangu V."/>
            <person name="Roy S.W."/>
            <person name="Irimia M."/>
            <person name="Korzh V."/>
            <person name="Kondrychyn I."/>
            <person name="Lim Z.W."/>
            <person name="Tay B.H."/>
            <person name="Tohari S."/>
            <person name="Kong K.W."/>
            <person name="Ho S."/>
            <person name="Lorente-Galdos B."/>
            <person name="Quilez J."/>
            <person name="Marques-Bonet T."/>
            <person name="Raney B.J."/>
            <person name="Ingham P.W."/>
            <person name="Tay A."/>
            <person name="Hillier L.W."/>
            <person name="Minx P."/>
            <person name="Boehm T."/>
            <person name="Wilson R.K."/>
            <person name="Brenner S."/>
            <person name="Warren W.C."/>
        </authorList>
    </citation>
    <scope>NUCLEOTIDE SEQUENCE [LARGE SCALE GENOMIC DNA]</scope>
</reference>
<evidence type="ECO:0000313" key="5">
    <source>
        <dbReference type="Proteomes" id="UP000314986"/>
    </source>
</evidence>
<keyword evidence="1" id="KW-0479">Metal-binding</keyword>
<dbReference type="GO" id="GO:0003676">
    <property type="term" value="F:nucleic acid binding"/>
    <property type="evidence" value="ECO:0007669"/>
    <property type="project" value="InterPro"/>
</dbReference>
<evidence type="ECO:0000256" key="2">
    <source>
        <dbReference type="SAM" id="MobiDB-lite"/>
    </source>
</evidence>
<keyword evidence="1" id="KW-0862">Zinc</keyword>